<comment type="caution">
    <text evidence="1">The sequence shown here is derived from an EMBL/GenBank/DDBJ whole genome shotgun (WGS) entry which is preliminary data.</text>
</comment>
<accession>A0A158KMZ9</accession>
<organism evidence="1 2">
    <name type="scientific">Caballeronia terrestris</name>
    <dbReference type="NCBI Taxonomy" id="1226301"/>
    <lineage>
        <taxon>Bacteria</taxon>
        <taxon>Pseudomonadati</taxon>
        <taxon>Pseudomonadota</taxon>
        <taxon>Betaproteobacteria</taxon>
        <taxon>Burkholderiales</taxon>
        <taxon>Burkholderiaceae</taxon>
        <taxon>Caballeronia</taxon>
    </lineage>
</organism>
<sequence length="80" mass="8633">MRGQCRVLFLRREVKRGGLGVARSDIGGAIRCGIAPPSEHLRQPILAPATVTVVPPLSQSSRLIARFQTGLVLVIEPFTT</sequence>
<proteinExistence type="predicted"/>
<protein>
    <submittedName>
        <fullName evidence="1">Uncharacterized protein</fullName>
    </submittedName>
</protein>
<dbReference type="EMBL" id="FCOL02000071">
    <property type="protein sequence ID" value="SAL82129.1"/>
    <property type="molecule type" value="Genomic_DNA"/>
</dbReference>
<dbReference type="AlphaFoldDB" id="A0A158KMZ9"/>
<evidence type="ECO:0000313" key="2">
    <source>
        <dbReference type="Proteomes" id="UP000054925"/>
    </source>
</evidence>
<evidence type="ECO:0000313" key="1">
    <source>
        <dbReference type="EMBL" id="SAL82129.1"/>
    </source>
</evidence>
<dbReference type="Proteomes" id="UP000054925">
    <property type="component" value="Unassembled WGS sequence"/>
</dbReference>
<gene>
    <name evidence="1" type="ORF">AWB67_06037</name>
</gene>
<reference evidence="1" key="1">
    <citation type="submission" date="2016-01" db="EMBL/GenBank/DDBJ databases">
        <authorList>
            <person name="Peeters C."/>
        </authorList>
    </citation>
    <scope>NUCLEOTIDE SEQUENCE [LARGE SCALE GENOMIC DNA]</scope>
    <source>
        <strain evidence="1">LMG 22937</strain>
    </source>
</reference>
<name>A0A158KMZ9_9BURK</name>
<keyword evidence="2" id="KW-1185">Reference proteome</keyword>